<dbReference type="PROSITE" id="PS51375">
    <property type="entry name" value="PPR"/>
    <property type="match status" value="2"/>
</dbReference>
<accession>A0A815PUN8</accession>
<comment type="caution">
    <text evidence="2">The sequence shown here is derived from an EMBL/GenBank/DDBJ whole genome shotgun (WGS) entry which is preliminary data.</text>
</comment>
<reference evidence="2" key="1">
    <citation type="submission" date="2021-02" db="EMBL/GenBank/DDBJ databases">
        <authorList>
            <person name="Nowell W R."/>
        </authorList>
    </citation>
    <scope>NUCLEOTIDE SEQUENCE</scope>
</reference>
<feature type="repeat" description="PPR" evidence="1">
    <location>
        <begin position="311"/>
        <end position="345"/>
    </location>
</feature>
<dbReference type="InterPro" id="IPR002885">
    <property type="entry name" value="PPR_rpt"/>
</dbReference>
<dbReference type="SUPFAM" id="SSF81901">
    <property type="entry name" value="HCP-like"/>
    <property type="match status" value="1"/>
</dbReference>
<organism evidence="2 3">
    <name type="scientific">Rotaria sordida</name>
    <dbReference type="NCBI Taxonomy" id="392033"/>
    <lineage>
        <taxon>Eukaryota</taxon>
        <taxon>Metazoa</taxon>
        <taxon>Spiralia</taxon>
        <taxon>Gnathifera</taxon>
        <taxon>Rotifera</taxon>
        <taxon>Eurotatoria</taxon>
        <taxon>Bdelloidea</taxon>
        <taxon>Philodinida</taxon>
        <taxon>Philodinidae</taxon>
        <taxon>Rotaria</taxon>
    </lineage>
</organism>
<proteinExistence type="predicted"/>
<sequence>MLSKVLNRRLTSLMFIVDYRMIFRSSSDLAIQIKLLNDSQQYEKALELFDKYIKNNNQTFSNSTIIQALKACAKTRDIQRGSNIYHLISSRIHNDSYILTSLIHLYSYIRNNQANKAIDVFNKIKNPDEIIVNLLFNACAQLSTNEALTLVNHVSSQMPKSSYSNTRLLTSLLDVWMKCGDVTNAELLYNKSTKKTLTMYGAMMKGNNCFCFYKLWDLTFFPGYIDNNMINKSIDLYNEIINPNEVIIILLFNACAQLATNETLNLIKKVFKEIPKDYHSNTRLLIPLLDALIKCGDFSSVQIIFSNMEKSVITYSIMMNGYIKENNPKQVLDLFNQMKIDGIEADLIIYLYIIKALSDIGDYSLSLSFIKQIPHSIAVDNRIHNALIDMWEKTGDFDEAKKIFEKIFQPNQIEYTSMINSYGLNGMGIQALELFHQMPSEFIDERTYICILNACSHSGLVDEARSIFDKIQVKSEKIYSTMIDCLSRAAFFEEAQKLIDEFECHHSPVRSMYS</sequence>
<evidence type="ECO:0008006" key="4">
    <source>
        <dbReference type="Google" id="ProtNLM"/>
    </source>
</evidence>
<dbReference type="PANTHER" id="PTHR47926:SF347">
    <property type="entry name" value="PENTATRICOPEPTIDE REPEAT-CONTAINING PROTEIN"/>
    <property type="match status" value="1"/>
</dbReference>
<dbReference type="GO" id="GO:0009451">
    <property type="term" value="P:RNA modification"/>
    <property type="evidence" value="ECO:0007669"/>
    <property type="project" value="InterPro"/>
</dbReference>
<protein>
    <recommendedName>
        <fullName evidence="4">Pentatricopeptide repeat-containing protein</fullName>
    </recommendedName>
</protein>
<dbReference type="NCBIfam" id="TIGR00756">
    <property type="entry name" value="PPR"/>
    <property type="match status" value="3"/>
</dbReference>
<dbReference type="InterPro" id="IPR011990">
    <property type="entry name" value="TPR-like_helical_dom_sf"/>
</dbReference>
<dbReference type="Pfam" id="PF13041">
    <property type="entry name" value="PPR_2"/>
    <property type="match status" value="1"/>
</dbReference>
<feature type="repeat" description="PPR" evidence="1">
    <location>
        <begin position="444"/>
        <end position="478"/>
    </location>
</feature>
<gene>
    <name evidence="2" type="ORF">ZHD862_LOCUS35380</name>
</gene>
<dbReference type="Proteomes" id="UP000663864">
    <property type="component" value="Unassembled WGS sequence"/>
</dbReference>
<name>A0A815PUN8_9BILA</name>
<evidence type="ECO:0000313" key="2">
    <source>
        <dbReference type="EMBL" id="CAF1453569.1"/>
    </source>
</evidence>
<dbReference type="Gene3D" id="1.25.40.10">
    <property type="entry name" value="Tetratricopeptide repeat domain"/>
    <property type="match status" value="4"/>
</dbReference>
<dbReference type="Pfam" id="PF01535">
    <property type="entry name" value="PPR"/>
    <property type="match status" value="4"/>
</dbReference>
<dbReference type="GO" id="GO:0003723">
    <property type="term" value="F:RNA binding"/>
    <property type="evidence" value="ECO:0007669"/>
    <property type="project" value="InterPro"/>
</dbReference>
<evidence type="ECO:0000313" key="3">
    <source>
        <dbReference type="Proteomes" id="UP000663864"/>
    </source>
</evidence>
<evidence type="ECO:0000256" key="1">
    <source>
        <dbReference type="PROSITE-ProRule" id="PRU00708"/>
    </source>
</evidence>
<dbReference type="AlphaFoldDB" id="A0A815PUN8"/>
<dbReference type="InterPro" id="IPR046960">
    <property type="entry name" value="PPR_At4g14850-like_plant"/>
</dbReference>
<dbReference type="EMBL" id="CAJNOT010005036">
    <property type="protein sequence ID" value="CAF1453569.1"/>
    <property type="molecule type" value="Genomic_DNA"/>
</dbReference>
<dbReference type="PANTHER" id="PTHR47926">
    <property type="entry name" value="PENTATRICOPEPTIDE REPEAT-CONTAINING PROTEIN"/>
    <property type="match status" value="1"/>
</dbReference>